<dbReference type="Gene3D" id="2.40.10.10">
    <property type="entry name" value="Trypsin-like serine proteases"/>
    <property type="match status" value="2"/>
</dbReference>
<dbReference type="InterPro" id="IPR043504">
    <property type="entry name" value="Peptidase_S1_PA_chymotrypsin"/>
</dbReference>
<dbReference type="PANTHER" id="PTHR36234:SF5">
    <property type="entry name" value="LYSYL ENDOPEPTIDASE"/>
    <property type="match status" value="1"/>
</dbReference>
<accession>A0A3B0U348</accession>
<protein>
    <recommendedName>
        <fullName evidence="1">Secretion system C-terminal sorting domain-containing protein</fullName>
    </recommendedName>
</protein>
<dbReference type="SUPFAM" id="SSF50494">
    <property type="entry name" value="Trypsin-like serine proteases"/>
    <property type="match status" value="1"/>
</dbReference>
<gene>
    <name evidence="2" type="ORF">MNBD_BACTEROID01-703</name>
</gene>
<reference evidence="2" key="1">
    <citation type="submission" date="2018-06" db="EMBL/GenBank/DDBJ databases">
        <authorList>
            <person name="Zhirakovskaya E."/>
        </authorList>
    </citation>
    <scope>NUCLEOTIDE SEQUENCE</scope>
</reference>
<dbReference type="PANTHER" id="PTHR36234">
    <property type="entry name" value="LYSYL ENDOPEPTIDASE"/>
    <property type="match status" value="1"/>
</dbReference>
<dbReference type="NCBIfam" id="TIGR04183">
    <property type="entry name" value="Por_Secre_tail"/>
    <property type="match status" value="1"/>
</dbReference>
<dbReference type="InterPro" id="IPR009003">
    <property type="entry name" value="Peptidase_S1_PA"/>
</dbReference>
<dbReference type="Pfam" id="PF18962">
    <property type="entry name" value="Por_Secre_tail"/>
    <property type="match status" value="1"/>
</dbReference>
<feature type="domain" description="Secretion system C-terminal sorting" evidence="1">
    <location>
        <begin position="652"/>
        <end position="723"/>
    </location>
</feature>
<sequence>MRAYSVSIIILILGFHFQVKAQISQGGIPRRVLQVKSKSIPVVKMPAIDNNKLREASLAENRSSKALKPFRFAHSFPVGLNTLNSGIWNESQDGYRVWQLRIKSKGAFSINLIFKPFHLPPGARLFLFDPGQSTVLGAFTEKNNKRFKSLAVSPVGGDEIIVQYEEPAAPVFKGELGIASVNHDFVGILGSPRERRPLGKTGGACNIDINCEIAKKWATVKNSVCRIFVDGTELCTGTLMNNTLQDKTPYVLTAKHCFNGHVNGEQNSVFLFDYESPYCGPLDGDITNSISGSEIKASLDSLDFSLVELSVIPPPGFRPYYAGWDHSDNIPDSVVCIHHPQGDIKKIAIDNDSPVKATFRNDYKKNGFWKTLTWEYGTTEAGSSGGPYFDENSRLIGTLTGGTASCNNSVDDYFERLGLSWDYLPDSTKQLKYWLNPDNSSVGFIDGLNPYTGEEFCDAFTNLQEGDEHTLVKLFEQGDVFSGYWGGTNSSNITEFVEKFSIFGNENLYGVSIGIGKLVKQGLSQSFITLKVYNGRDKPQTLIYSKDIAIKDFVADAMNFIPFDNVVEPGGTFFVGFDISNVEAQDTIAVYQALRDSGQSTFYFNQDGLWYSYSDRATSGKASSLAFELIACNVSNTIVDTTPDLAPISLQLYPNPVSTYLRVKLSAIVERDAISVYDILGKEIGISVEEEGLRQFRIGFPGINPGVYFIRIKSGGASVSKKFTYLPF</sequence>
<evidence type="ECO:0000259" key="1">
    <source>
        <dbReference type="Pfam" id="PF18962"/>
    </source>
</evidence>
<dbReference type="EMBL" id="UOEP01000111">
    <property type="protein sequence ID" value="VAW20047.1"/>
    <property type="molecule type" value="Genomic_DNA"/>
</dbReference>
<dbReference type="AlphaFoldDB" id="A0A3B0U348"/>
<dbReference type="Pfam" id="PF13365">
    <property type="entry name" value="Trypsin_2"/>
    <property type="match status" value="1"/>
</dbReference>
<organism evidence="2">
    <name type="scientific">hydrothermal vent metagenome</name>
    <dbReference type="NCBI Taxonomy" id="652676"/>
    <lineage>
        <taxon>unclassified sequences</taxon>
        <taxon>metagenomes</taxon>
        <taxon>ecological metagenomes</taxon>
    </lineage>
</organism>
<dbReference type="InterPro" id="IPR026444">
    <property type="entry name" value="Secre_tail"/>
</dbReference>
<proteinExistence type="predicted"/>
<name>A0A3B0U348_9ZZZZ</name>
<evidence type="ECO:0000313" key="2">
    <source>
        <dbReference type="EMBL" id="VAW20047.1"/>
    </source>
</evidence>